<evidence type="ECO:0000256" key="5">
    <source>
        <dbReference type="ARBA" id="ARBA00023136"/>
    </source>
</evidence>
<evidence type="ECO:0000256" key="3">
    <source>
        <dbReference type="ARBA" id="ARBA00022692"/>
    </source>
</evidence>
<dbReference type="PANTHER" id="PTHR30250:SF11">
    <property type="entry name" value="O-ANTIGEN TRANSPORTER-RELATED"/>
    <property type="match status" value="1"/>
</dbReference>
<feature type="transmembrane region" description="Helical" evidence="6">
    <location>
        <begin position="327"/>
        <end position="347"/>
    </location>
</feature>
<evidence type="ECO:0000313" key="8">
    <source>
        <dbReference type="Proteomes" id="UP000015502"/>
    </source>
</evidence>
<feature type="transmembrane region" description="Helical" evidence="6">
    <location>
        <begin position="293"/>
        <end position="315"/>
    </location>
</feature>
<comment type="subcellular location">
    <subcellularLocation>
        <location evidence="1">Cell membrane</location>
        <topology evidence="1">Multi-pass membrane protein</topology>
    </subcellularLocation>
</comment>
<evidence type="ECO:0008006" key="9">
    <source>
        <dbReference type="Google" id="ProtNLM"/>
    </source>
</evidence>
<protein>
    <recommendedName>
        <fullName evidence="9">Lipopolysaccharide biosynthesis protein</fullName>
    </recommendedName>
</protein>
<evidence type="ECO:0000313" key="7">
    <source>
        <dbReference type="EMBL" id="EHR79133.1"/>
    </source>
</evidence>
<feature type="transmembrane region" description="Helical" evidence="6">
    <location>
        <begin position="21"/>
        <end position="40"/>
    </location>
</feature>
<dbReference type="KEGG" id="tlt:OCC_01349"/>
<proteinExistence type="predicted"/>
<feature type="transmembrane region" description="Helical" evidence="6">
    <location>
        <begin position="87"/>
        <end position="108"/>
    </location>
</feature>
<keyword evidence="3 6" id="KW-0812">Transmembrane</keyword>
<keyword evidence="8" id="KW-1185">Reference proteome</keyword>
<reference evidence="7 8" key="1">
    <citation type="journal article" date="2012" name="J. Bacteriol.">
        <title>Genome sequence of the model hyperthermophilic archaeon Thermococcus litoralis NS-C.</title>
        <authorList>
            <person name="Gardner A.F."/>
            <person name="Kumar S."/>
            <person name="Perler F.B."/>
        </authorList>
    </citation>
    <scope>NUCLEOTIDE SEQUENCE [LARGE SCALE GENOMIC DNA]</scope>
    <source>
        <strain evidence="8">ATCC 51850 / DSM 5473 / JCM 8560 / NS-C</strain>
    </source>
</reference>
<feature type="transmembrane region" description="Helical" evidence="6">
    <location>
        <begin position="378"/>
        <end position="401"/>
    </location>
</feature>
<dbReference type="GO" id="GO:0005886">
    <property type="term" value="C:plasma membrane"/>
    <property type="evidence" value="ECO:0007669"/>
    <property type="project" value="UniProtKB-SubCell"/>
</dbReference>
<dbReference type="EMBL" id="CP006670">
    <property type="protein sequence ID" value="EHR79133.1"/>
    <property type="molecule type" value="Genomic_DNA"/>
</dbReference>
<dbReference type="GeneID" id="16549369"/>
<dbReference type="InterPro" id="IPR050833">
    <property type="entry name" value="Poly_Biosynth_Transport"/>
</dbReference>
<feature type="transmembrane region" description="Helical" evidence="6">
    <location>
        <begin position="247"/>
        <end position="272"/>
    </location>
</feature>
<dbReference type="OrthoDB" id="101719at2157"/>
<feature type="transmembrane region" description="Helical" evidence="6">
    <location>
        <begin position="52"/>
        <end position="75"/>
    </location>
</feature>
<dbReference type="STRING" id="523849.OCC_01349"/>
<dbReference type="AlphaFoldDB" id="H3ZLJ5"/>
<dbReference type="InterPro" id="IPR002797">
    <property type="entry name" value="Polysacc_synth"/>
</dbReference>
<keyword evidence="4 6" id="KW-1133">Transmembrane helix</keyword>
<dbReference type="PANTHER" id="PTHR30250">
    <property type="entry name" value="PST FAMILY PREDICTED COLANIC ACID TRANSPORTER"/>
    <property type="match status" value="1"/>
</dbReference>
<name>H3ZLJ5_THELN</name>
<dbReference type="Pfam" id="PF01943">
    <property type="entry name" value="Polysacc_synt"/>
    <property type="match status" value="1"/>
</dbReference>
<evidence type="ECO:0000256" key="2">
    <source>
        <dbReference type="ARBA" id="ARBA00022475"/>
    </source>
</evidence>
<dbReference type="PaxDb" id="523849-OCC_01349"/>
<sequence length="402" mass="44028">MMKFIRQELKNLKSPLYRNSIYISASSMITAVAGFIFWNVAARLYSPEDVGVASALVSAINLVFTVSLLGLNFSLIRFYPEYRERAVGSSLILALAASVVASTAYVLVMGKSDSLGKLFSFKFLLLFVLFSMTGTAYNVLSTYAIVKRKAEHSFVQSILFSLRFLFLFALVSLGALGIVSAFGLGLALGVLYGIIAVDGIRFKPDVEYLKSSLKFSLGNYVASLANSAPNYLMPTLILTMLGKEETAYFYIAFAVGNLILFVPNAINTSFFVEGSYGLKDMRRTLKKAVAFSYLYLTAATVFVWLFGGLILRFFGEEYVNGLKLLRLMVLGGFFVVPVNFSISVLNIGKRVREVVGINVLKAVLFLGLSYLLVPKLGIEGVGIGLIIAQVLGMFCAILFLLI</sequence>
<evidence type="ECO:0000256" key="1">
    <source>
        <dbReference type="ARBA" id="ARBA00004651"/>
    </source>
</evidence>
<feature type="transmembrane region" description="Helical" evidence="6">
    <location>
        <begin position="182"/>
        <end position="200"/>
    </location>
</feature>
<dbReference type="Proteomes" id="UP000015502">
    <property type="component" value="Chromosome"/>
</dbReference>
<accession>H3ZLJ5</accession>
<gene>
    <name evidence="7" type="ORF">OCC_01349</name>
</gene>
<evidence type="ECO:0000256" key="6">
    <source>
        <dbReference type="SAM" id="Phobius"/>
    </source>
</evidence>
<feature type="transmembrane region" description="Helical" evidence="6">
    <location>
        <begin position="123"/>
        <end position="146"/>
    </location>
</feature>
<evidence type="ECO:0000256" key="4">
    <source>
        <dbReference type="ARBA" id="ARBA00022989"/>
    </source>
</evidence>
<keyword evidence="2" id="KW-1003">Cell membrane</keyword>
<dbReference type="RefSeq" id="WP_004067310.1">
    <property type="nucleotide sequence ID" value="NC_022084.1"/>
</dbReference>
<keyword evidence="5 6" id="KW-0472">Membrane</keyword>
<organism evidence="7 8">
    <name type="scientific">Thermococcus litoralis (strain ATCC 51850 / DSM 5473 / JCM 8560 / NS-C)</name>
    <dbReference type="NCBI Taxonomy" id="523849"/>
    <lineage>
        <taxon>Archaea</taxon>
        <taxon>Methanobacteriati</taxon>
        <taxon>Methanobacteriota</taxon>
        <taxon>Thermococci</taxon>
        <taxon>Thermococcales</taxon>
        <taxon>Thermococcaceae</taxon>
        <taxon>Thermococcus</taxon>
    </lineage>
</organism>
<feature type="transmembrane region" description="Helical" evidence="6">
    <location>
        <begin position="354"/>
        <end position="372"/>
    </location>
</feature>
<dbReference type="HOGENOM" id="CLU_030866_1_0_2"/>